<dbReference type="AlphaFoldDB" id="A0A195BJD5"/>
<accession>A0A195BJD5</accession>
<proteinExistence type="predicted"/>
<dbReference type="EMBL" id="KQ976464">
    <property type="protein sequence ID" value="KYM84561.1"/>
    <property type="molecule type" value="Genomic_DNA"/>
</dbReference>
<sequence>EVARRFCASSFRDPSPEETVAEKVPESLSDPEGLNNGEVFLAVFLAEDLNTCAYSEYYRWSIMDIYPYSLLSFDVFFPGNTRPDSVARAGTLTYIHIYVSKPMSTTVDRAIVRSSATRPGNRAARFNIFEIVELRPQHRRTVGPVALLCAVVSVPSSRSNQIAMVVVRANARQMLLAER</sequence>
<evidence type="ECO:0000313" key="2">
    <source>
        <dbReference type="EMBL" id="KYM84561.1"/>
    </source>
</evidence>
<feature type="region of interest" description="Disordered" evidence="1">
    <location>
        <begin position="1"/>
        <end position="21"/>
    </location>
</feature>
<reference evidence="2 3" key="1">
    <citation type="submission" date="2015-09" db="EMBL/GenBank/DDBJ databases">
        <title>Atta colombica WGS genome.</title>
        <authorList>
            <person name="Nygaard S."/>
            <person name="Hu H."/>
            <person name="Boomsma J."/>
            <person name="Zhang G."/>
        </authorList>
    </citation>
    <scope>NUCLEOTIDE SEQUENCE [LARGE SCALE GENOMIC DNA]</scope>
    <source>
        <strain evidence="2">Treedump-2</strain>
        <tissue evidence="2">Whole body</tissue>
    </source>
</reference>
<evidence type="ECO:0000256" key="1">
    <source>
        <dbReference type="SAM" id="MobiDB-lite"/>
    </source>
</evidence>
<organism evidence="2 3">
    <name type="scientific">Atta colombica</name>
    <dbReference type="NCBI Taxonomy" id="520822"/>
    <lineage>
        <taxon>Eukaryota</taxon>
        <taxon>Metazoa</taxon>
        <taxon>Ecdysozoa</taxon>
        <taxon>Arthropoda</taxon>
        <taxon>Hexapoda</taxon>
        <taxon>Insecta</taxon>
        <taxon>Pterygota</taxon>
        <taxon>Neoptera</taxon>
        <taxon>Endopterygota</taxon>
        <taxon>Hymenoptera</taxon>
        <taxon>Apocrita</taxon>
        <taxon>Aculeata</taxon>
        <taxon>Formicoidea</taxon>
        <taxon>Formicidae</taxon>
        <taxon>Myrmicinae</taxon>
        <taxon>Atta</taxon>
    </lineage>
</organism>
<keyword evidence="3" id="KW-1185">Reference proteome</keyword>
<dbReference type="Proteomes" id="UP000078540">
    <property type="component" value="Unassembled WGS sequence"/>
</dbReference>
<protein>
    <submittedName>
        <fullName evidence="2">Uncharacterized protein</fullName>
    </submittedName>
</protein>
<name>A0A195BJD5_9HYME</name>
<evidence type="ECO:0000313" key="3">
    <source>
        <dbReference type="Proteomes" id="UP000078540"/>
    </source>
</evidence>
<gene>
    <name evidence="2" type="ORF">ALC53_05348</name>
</gene>
<feature type="non-terminal residue" evidence="2">
    <location>
        <position position="1"/>
    </location>
</feature>